<gene>
    <name evidence="6" type="primary">phacA</name>
    <name evidence="6" type="ORF">PEBR_09936</name>
</gene>
<dbReference type="InterPro" id="IPR002401">
    <property type="entry name" value="Cyt_P450_E_grp-I"/>
</dbReference>
<dbReference type="Pfam" id="PF00067">
    <property type="entry name" value="p450"/>
    <property type="match status" value="1"/>
</dbReference>
<comment type="cofactor">
    <cofactor evidence="5">
        <name>heme</name>
        <dbReference type="ChEBI" id="CHEBI:30413"/>
    </cofactor>
</comment>
<dbReference type="GO" id="GO:0005506">
    <property type="term" value="F:iron ion binding"/>
    <property type="evidence" value="ECO:0007669"/>
    <property type="project" value="InterPro"/>
</dbReference>
<feature type="binding site" description="axial binding residue" evidence="5">
    <location>
        <position position="462"/>
    </location>
    <ligand>
        <name>heme</name>
        <dbReference type="ChEBI" id="CHEBI:30413"/>
    </ligand>
    <ligandPart>
        <name>Fe</name>
        <dbReference type="ChEBI" id="CHEBI:18248"/>
    </ligandPart>
</feature>
<keyword evidence="2 5" id="KW-0479">Metal-binding</keyword>
<dbReference type="Gene3D" id="1.10.630.10">
    <property type="entry name" value="Cytochrome P450"/>
    <property type="match status" value="1"/>
</dbReference>
<reference evidence="7" key="1">
    <citation type="submission" date="2015-09" db="EMBL/GenBank/DDBJ databases">
        <authorList>
            <person name="Fill T.P."/>
            <person name="Baretta J.F."/>
            <person name="de Almeida L.G."/>
            <person name="Rocha M."/>
            <person name="de Souza D.H."/>
            <person name="Malavazi I."/>
            <person name="Cerdeira L.T."/>
            <person name="Hong H."/>
            <person name="Samborskyy M."/>
            <person name="de Vasconcelos A.T."/>
            <person name="Leadlay P."/>
            <person name="Rodrigues-Filho E."/>
        </authorList>
    </citation>
    <scope>NUCLEOTIDE SEQUENCE [LARGE SCALE GENOMIC DNA]</scope>
    <source>
        <strain evidence="7">LaBioMMi 136</strain>
    </source>
</reference>
<proteinExistence type="inferred from homology"/>
<protein>
    <submittedName>
        <fullName evidence="6">Phenylacetate 2-hydroxylase</fullName>
    </submittedName>
</protein>
<evidence type="ECO:0000256" key="3">
    <source>
        <dbReference type="ARBA" id="ARBA00023002"/>
    </source>
</evidence>
<evidence type="ECO:0000256" key="1">
    <source>
        <dbReference type="ARBA" id="ARBA00010617"/>
    </source>
</evidence>
<comment type="caution">
    <text evidence="6">The sequence shown here is derived from an EMBL/GenBank/DDBJ whole genome shotgun (WGS) entry which is preliminary data.</text>
</comment>
<evidence type="ECO:0000256" key="2">
    <source>
        <dbReference type="ARBA" id="ARBA00022723"/>
    </source>
</evidence>
<comment type="similarity">
    <text evidence="1">Belongs to the cytochrome P450 family.</text>
</comment>
<evidence type="ECO:0000256" key="4">
    <source>
        <dbReference type="ARBA" id="ARBA00023004"/>
    </source>
</evidence>
<dbReference type="Proteomes" id="UP000190744">
    <property type="component" value="Unassembled WGS sequence"/>
</dbReference>
<dbReference type="CDD" id="cd11066">
    <property type="entry name" value="CYP_PhacA-like"/>
    <property type="match status" value="1"/>
</dbReference>
<dbReference type="GO" id="GO:0043386">
    <property type="term" value="P:mycotoxin biosynthetic process"/>
    <property type="evidence" value="ECO:0007669"/>
    <property type="project" value="UniProtKB-ARBA"/>
</dbReference>
<dbReference type="AlphaFoldDB" id="A0A1S9RTT6"/>
<name>A0A1S9RTT6_PENBI</name>
<keyword evidence="3" id="KW-0560">Oxidoreductase</keyword>
<dbReference type="PANTHER" id="PTHR46300:SF9">
    <property type="entry name" value="P450, PUTATIVE-RELATED"/>
    <property type="match status" value="1"/>
</dbReference>
<dbReference type="InterPro" id="IPR036396">
    <property type="entry name" value="Cyt_P450_sf"/>
</dbReference>
<dbReference type="EMBL" id="LJBN01000116">
    <property type="protein sequence ID" value="OOQ88943.1"/>
    <property type="molecule type" value="Genomic_DNA"/>
</dbReference>
<sequence>MIEMKLEEHLAPLGVVPRSYTLAIIPLLIYLIYKWTLATDIPHIKGLPEIPGAVPIFGHLLKLGEDHATVCERWWREYGHSVFQIKLGNTRAVVVNSFDDCRKMLLGHQNAIIDRPKLYTFHGVVSSTQGFTIGSSPWDDSCKKKRKAAGMALGRPALRNYHPMFDLESFCIVRDIYRDSHNGQVQLNVRPYIQRFALNTTLTLCYGIRMDAVYDDLLREILHVGSAISLLRSASENLQDYIPILRYLPNNEKTARSKELRDRRDAYLNLLLDKVRAMIKKGTDKPCISAAILKDEETKLTGVEVSSICLSLVSGGFETIPGTLTSCIGSLSTPEGQIWQDRAYEDIKRHYPDIREAWTSAISEEKVPYVNAIIKEAGRYYTVSSMSLPRKTATEVNWNGAIIPPKTMILINAQAGNHDVDHFGPDGGKFDPERWLQSIVPPVETEGGGLPHLSFGSGSRACSGQFIASRLLYSALVRLLSSYKIVASEENPPNTDYVEYNQFKTALVAIPKDFKVRLIPRDDAMTSECLNLAELRTKEHYKE</sequence>
<dbReference type="GO" id="GO:0020037">
    <property type="term" value="F:heme binding"/>
    <property type="evidence" value="ECO:0007669"/>
    <property type="project" value="InterPro"/>
</dbReference>
<dbReference type="PANTHER" id="PTHR46300">
    <property type="entry name" value="P450, PUTATIVE (EUROFUNG)-RELATED-RELATED"/>
    <property type="match status" value="1"/>
</dbReference>
<keyword evidence="4 5" id="KW-0408">Iron</keyword>
<keyword evidence="5" id="KW-0349">Heme</keyword>
<dbReference type="PRINTS" id="PR00463">
    <property type="entry name" value="EP450I"/>
</dbReference>
<dbReference type="GO" id="GO:0016705">
    <property type="term" value="F:oxidoreductase activity, acting on paired donors, with incorporation or reduction of molecular oxygen"/>
    <property type="evidence" value="ECO:0007669"/>
    <property type="project" value="InterPro"/>
</dbReference>
<dbReference type="GO" id="GO:0004497">
    <property type="term" value="F:monooxygenase activity"/>
    <property type="evidence" value="ECO:0007669"/>
    <property type="project" value="InterPro"/>
</dbReference>
<accession>A0A1S9RTT6</accession>
<dbReference type="InterPro" id="IPR050364">
    <property type="entry name" value="Cytochrome_P450_fung"/>
</dbReference>
<dbReference type="SUPFAM" id="SSF48264">
    <property type="entry name" value="Cytochrome P450"/>
    <property type="match status" value="1"/>
</dbReference>
<evidence type="ECO:0000313" key="6">
    <source>
        <dbReference type="EMBL" id="OOQ88943.1"/>
    </source>
</evidence>
<evidence type="ECO:0000313" key="7">
    <source>
        <dbReference type="Proteomes" id="UP000190744"/>
    </source>
</evidence>
<organism evidence="6 7">
    <name type="scientific">Penicillium brasilianum</name>
    <dbReference type="NCBI Taxonomy" id="104259"/>
    <lineage>
        <taxon>Eukaryota</taxon>
        <taxon>Fungi</taxon>
        <taxon>Dikarya</taxon>
        <taxon>Ascomycota</taxon>
        <taxon>Pezizomycotina</taxon>
        <taxon>Eurotiomycetes</taxon>
        <taxon>Eurotiomycetidae</taxon>
        <taxon>Eurotiales</taxon>
        <taxon>Aspergillaceae</taxon>
        <taxon>Penicillium</taxon>
    </lineage>
</organism>
<evidence type="ECO:0000256" key="5">
    <source>
        <dbReference type="PIRSR" id="PIRSR602401-1"/>
    </source>
</evidence>
<dbReference type="InterPro" id="IPR001128">
    <property type="entry name" value="Cyt_P450"/>
</dbReference>